<dbReference type="PANTHER" id="PTHR43861">
    <property type="entry name" value="TRANS-ACONITATE 2-METHYLTRANSFERASE-RELATED"/>
    <property type="match status" value="1"/>
</dbReference>
<dbReference type="Proteomes" id="UP000320547">
    <property type="component" value="Unassembled WGS sequence"/>
</dbReference>
<dbReference type="AlphaFoldDB" id="A0A562UW09"/>
<evidence type="ECO:0000313" key="1">
    <source>
        <dbReference type="EMBL" id="TWJ09814.1"/>
    </source>
</evidence>
<keyword evidence="2" id="KW-1185">Reference proteome</keyword>
<dbReference type="RefSeq" id="WP_067600333.1">
    <property type="nucleotide sequence ID" value="NZ_CP015963.1"/>
</dbReference>
<sequence length="244" mass="27221">MERVAFDTMARIEDEHWWFVGRRAILESVIKQHLSIGKGHDISILEAGCGTGGNLGLLQEFGHVDAFEYDDVARFQARSKSTVDVKSGHLPDGIDDLRGPYELIALLDVLEHLEQDIASLQALAVLLAPRGKLLITVPALQSLWSRHDEVHQHHRRYSEASLIRVVTEAGLKVEMITYFNSLLLPAAAMQRLVSRLSKHSETLDSIPPEPINGALAKVFGFERYLIRRMKLPIGLSLCAVCQAQ</sequence>
<comment type="caution">
    <text evidence="1">The sequence shown here is derived from an EMBL/GenBank/DDBJ whole genome shotgun (WGS) entry which is preliminary data.</text>
</comment>
<dbReference type="InterPro" id="IPR029063">
    <property type="entry name" value="SAM-dependent_MTases_sf"/>
</dbReference>
<gene>
    <name evidence="1" type="ORF">JN10_1460</name>
</gene>
<name>A0A562UW09_9SPHN</name>
<dbReference type="SUPFAM" id="SSF53335">
    <property type="entry name" value="S-adenosyl-L-methionine-dependent methyltransferases"/>
    <property type="match status" value="1"/>
</dbReference>
<accession>A0A562UW09</accession>
<evidence type="ECO:0000313" key="2">
    <source>
        <dbReference type="Proteomes" id="UP000320547"/>
    </source>
</evidence>
<dbReference type="STRING" id="476157.GCA_001663155_01893"/>
<organism evidence="1 2">
    <name type="scientific">Altererythrobacter ishigakiensis</name>
    <dbReference type="NCBI Taxonomy" id="476157"/>
    <lineage>
        <taxon>Bacteria</taxon>
        <taxon>Pseudomonadati</taxon>
        <taxon>Pseudomonadota</taxon>
        <taxon>Alphaproteobacteria</taxon>
        <taxon>Sphingomonadales</taxon>
        <taxon>Erythrobacteraceae</taxon>
        <taxon>Altererythrobacter</taxon>
    </lineage>
</organism>
<dbReference type="Gene3D" id="3.40.50.150">
    <property type="entry name" value="Vaccinia Virus protein VP39"/>
    <property type="match status" value="1"/>
</dbReference>
<proteinExistence type="predicted"/>
<protein>
    <submittedName>
        <fullName evidence="1">Methyltransferase family protein</fullName>
    </submittedName>
</protein>
<dbReference type="EMBL" id="VLLK01000001">
    <property type="protein sequence ID" value="TWJ09814.1"/>
    <property type="molecule type" value="Genomic_DNA"/>
</dbReference>
<dbReference type="GO" id="GO:0008168">
    <property type="term" value="F:methyltransferase activity"/>
    <property type="evidence" value="ECO:0007669"/>
    <property type="project" value="UniProtKB-KW"/>
</dbReference>
<dbReference type="GO" id="GO:0032259">
    <property type="term" value="P:methylation"/>
    <property type="evidence" value="ECO:0007669"/>
    <property type="project" value="UniProtKB-KW"/>
</dbReference>
<dbReference type="Pfam" id="PF13489">
    <property type="entry name" value="Methyltransf_23"/>
    <property type="match status" value="1"/>
</dbReference>
<keyword evidence="1" id="KW-0489">Methyltransferase</keyword>
<reference evidence="1 2" key="1">
    <citation type="submission" date="2019-07" db="EMBL/GenBank/DDBJ databases">
        <title>Genomic Encyclopedia of Archaeal and Bacterial Type Strains, Phase II (KMG-II): from individual species to whole genera.</title>
        <authorList>
            <person name="Goeker M."/>
        </authorList>
    </citation>
    <scope>NUCLEOTIDE SEQUENCE [LARGE SCALE GENOMIC DNA]</scope>
    <source>
        <strain evidence="1 2">ATCC BAA-2084</strain>
    </source>
</reference>
<keyword evidence="1" id="KW-0808">Transferase</keyword>
<dbReference type="CDD" id="cd02440">
    <property type="entry name" value="AdoMet_MTases"/>
    <property type="match status" value="1"/>
</dbReference>